<reference evidence="3" key="1">
    <citation type="submission" date="2017-09" db="EMBL/GenBank/DDBJ databases">
        <authorList>
            <person name="Feng G."/>
            <person name="Zhu H."/>
        </authorList>
    </citation>
    <scope>NUCLEOTIDE SEQUENCE [LARGE SCALE GENOMIC DNA]</scope>
    <source>
        <strain evidence="3">1PNM-20</strain>
    </source>
</reference>
<comment type="caution">
    <text evidence="2">The sequence shown here is derived from an EMBL/GenBank/DDBJ whole genome shotgun (WGS) entry which is preliminary data.</text>
</comment>
<keyword evidence="1" id="KW-0472">Membrane</keyword>
<proteinExistence type="predicted"/>
<feature type="transmembrane region" description="Helical" evidence="1">
    <location>
        <begin position="34"/>
        <end position="61"/>
    </location>
</feature>
<sequence length="71" mass="7751">MLNFLMMVYAVVVMFVLTSASRNRREDRPHGAAIMMAGQVAFSASATLAALLAVWVVMYQFGYAPEPVLPA</sequence>
<dbReference type="AlphaFoldDB" id="A0A2A2SDG4"/>
<keyword evidence="3" id="KW-1185">Reference proteome</keyword>
<name>A0A2A2SDG4_9SPHN</name>
<organism evidence="2 3">
    <name type="scientific">Sphingomonas lenta</name>
    <dbReference type="NCBI Taxonomy" id="1141887"/>
    <lineage>
        <taxon>Bacteria</taxon>
        <taxon>Pseudomonadati</taxon>
        <taxon>Pseudomonadota</taxon>
        <taxon>Alphaproteobacteria</taxon>
        <taxon>Sphingomonadales</taxon>
        <taxon>Sphingomonadaceae</taxon>
        <taxon>Sphingomonas</taxon>
    </lineage>
</organism>
<protein>
    <submittedName>
        <fullName evidence="2">Uncharacterized protein</fullName>
    </submittedName>
</protein>
<evidence type="ECO:0000256" key="1">
    <source>
        <dbReference type="SAM" id="Phobius"/>
    </source>
</evidence>
<evidence type="ECO:0000313" key="3">
    <source>
        <dbReference type="Proteomes" id="UP000218151"/>
    </source>
</evidence>
<dbReference type="RefSeq" id="WP_095999119.1">
    <property type="nucleotide sequence ID" value="NZ_NSLI01000004.1"/>
</dbReference>
<gene>
    <name evidence="2" type="ORF">CKY28_14855</name>
</gene>
<keyword evidence="1" id="KW-0812">Transmembrane</keyword>
<accession>A0A2A2SDG4</accession>
<dbReference type="Proteomes" id="UP000218151">
    <property type="component" value="Unassembled WGS sequence"/>
</dbReference>
<keyword evidence="1" id="KW-1133">Transmembrane helix</keyword>
<evidence type="ECO:0000313" key="2">
    <source>
        <dbReference type="EMBL" id="PAX07296.1"/>
    </source>
</evidence>
<feature type="transmembrane region" description="Helical" evidence="1">
    <location>
        <begin position="6"/>
        <end position="22"/>
    </location>
</feature>
<dbReference type="EMBL" id="NSLI01000004">
    <property type="protein sequence ID" value="PAX07296.1"/>
    <property type="molecule type" value="Genomic_DNA"/>
</dbReference>
<dbReference type="OrthoDB" id="7585218at2"/>